<dbReference type="EMBL" id="DQYG01000074">
    <property type="protein sequence ID" value="HDD31336.1"/>
    <property type="molecule type" value="Genomic_DNA"/>
</dbReference>
<sequence length="231" mass="25855">MNYRKISILVVVLVVVSSVVLFLKPYFPRGGELMYSGEKILLPEPRLEGEMSVEEAIAKRKSIRTYKNQPLTIRELAQLLWACQGITHDNKRAAPSAGATYPFEIFVVVGNVEGLKPGIYHYDPFEHSLTMIKEGDFRKELQKAALNQNWVGKAAVDIVLVAFYERTTKYYGERGVRYVHMEAGHIGQNIYLQATALNLGTVAVGAFYDEEVAKIIGTNGAPLYIFPVGRI</sequence>
<dbReference type="InterPro" id="IPR000415">
    <property type="entry name" value="Nitroreductase-like"/>
</dbReference>
<keyword evidence="1" id="KW-0472">Membrane</keyword>
<evidence type="ECO:0000256" key="1">
    <source>
        <dbReference type="SAM" id="Phobius"/>
    </source>
</evidence>
<keyword evidence="1" id="KW-0812">Transmembrane</keyword>
<dbReference type="SUPFAM" id="SSF55469">
    <property type="entry name" value="FMN-dependent nitroreductase-like"/>
    <property type="match status" value="1"/>
</dbReference>
<keyword evidence="1" id="KW-1133">Transmembrane helix</keyword>
<evidence type="ECO:0000313" key="3">
    <source>
        <dbReference type="EMBL" id="HDD31336.1"/>
    </source>
</evidence>
<dbReference type="InterPro" id="IPR029479">
    <property type="entry name" value="Nitroreductase"/>
</dbReference>
<dbReference type="Gene3D" id="3.40.109.10">
    <property type="entry name" value="NADH Oxidase"/>
    <property type="match status" value="1"/>
</dbReference>
<protein>
    <submittedName>
        <fullName evidence="3">SagB/ThcOx family dehydrogenase</fullName>
    </submittedName>
</protein>
<dbReference type="Proteomes" id="UP000886210">
    <property type="component" value="Unassembled WGS sequence"/>
</dbReference>
<dbReference type="Pfam" id="PF00881">
    <property type="entry name" value="Nitroreductase"/>
    <property type="match status" value="1"/>
</dbReference>
<dbReference type="PANTHER" id="PTHR43745">
    <property type="entry name" value="NITROREDUCTASE MJ1384-RELATED"/>
    <property type="match status" value="1"/>
</dbReference>
<gene>
    <name evidence="3" type="ORF">ENF72_01755</name>
</gene>
<comment type="caution">
    <text evidence="3">The sequence shown here is derived from an EMBL/GenBank/DDBJ whole genome shotgun (WGS) entry which is preliminary data.</text>
</comment>
<dbReference type="InterPro" id="IPR020051">
    <property type="entry name" value="SagB-type_dehydrogenase"/>
</dbReference>
<accession>A0A7C0TYX9</accession>
<proteinExistence type="predicted"/>
<dbReference type="CDD" id="cd02142">
    <property type="entry name" value="McbC_SagB-like_oxidoreductase"/>
    <property type="match status" value="1"/>
</dbReference>
<dbReference type="GO" id="GO:0016491">
    <property type="term" value="F:oxidoreductase activity"/>
    <property type="evidence" value="ECO:0007669"/>
    <property type="project" value="InterPro"/>
</dbReference>
<feature type="domain" description="Nitroreductase" evidence="2">
    <location>
        <begin position="57"/>
        <end position="230"/>
    </location>
</feature>
<evidence type="ECO:0000259" key="2">
    <source>
        <dbReference type="Pfam" id="PF00881"/>
    </source>
</evidence>
<feature type="transmembrane region" description="Helical" evidence="1">
    <location>
        <begin position="6"/>
        <end position="27"/>
    </location>
</feature>
<dbReference type="PANTHER" id="PTHR43745:SF2">
    <property type="entry name" value="NITROREDUCTASE MJ1384-RELATED"/>
    <property type="match status" value="1"/>
</dbReference>
<dbReference type="AlphaFoldDB" id="A0A7C0TYX9"/>
<dbReference type="NCBIfam" id="TIGR03605">
    <property type="entry name" value="antibiot_sagB"/>
    <property type="match status" value="1"/>
</dbReference>
<name>A0A7C0TYX9_THELI</name>
<dbReference type="InterPro" id="IPR052544">
    <property type="entry name" value="Bacteriocin_Proc_Enz"/>
</dbReference>
<reference evidence="3" key="1">
    <citation type="journal article" date="2020" name="mSystems">
        <title>Genome- and Community-Level Interaction Insights into Carbon Utilization and Element Cycling Functions of Hydrothermarchaeota in Hydrothermal Sediment.</title>
        <authorList>
            <person name="Zhou Z."/>
            <person name="Liu Y."/>
            <person name="Xu W."/>
            <person name="Pan J."/>
            <person name="Luo Z.H."/>
            <person name="Li M."/>
        </authorList>
    </citation>
    <scope>NUCLEOTIDE SEQUENCE [LARGE SCALE GENOMIC DNA]</scope>
    <source>
        <strain evidence="3">HyVt-151</strain>
    </source>
</reference>
<organism evidence="3">
    <name type="scientific">Thermococcus litoralis</name>
    <dbReference type="NCBI Taxonomy" id="2265"/>
    <lineage>
        <taxon>Archaea</taxon>
        <taxon>Methanobacteriati</taxon>
        <taxon>Methanobacteriota</taxon>
        <taxon>Thermococci</taxon>
        <taxon>Thermococcales</taxon>
        <taxon>Thermococcaceae</taxon>
        <taxon>Thermococcus</taxon>
    </lineage>
</organism>